<feature type="domain" description="Right handed beta helix" evidence="1">
    <location>
        <begin position="469"/>
        <end position="625"/>
    </location>
</feature>
<dbReference type="InterPro" id="IPR006626">
    <property type="entry name" value="PbH1"/>
</dbReference>
<name>D5SM02_STRCL</name>
<proteinExistence type="predicted"/>
<dbReference type="RefSeq" id="WP_003963717.1">
    <property type="nucleotide sequence ID" value="NZ_CM000914.1"/>
</dbReference>
<dbReference type="InterPro" id="IPR011050">
    <property type="entry name" value="Pectin_lyase_fold/virulence"/>
</dbReference>
<dbReference type="NCBIfam" id="TIGR03807">
    <property type="entry name" value="RR_fam_repeat"/>
    <property type="match status" value="2"/>
</dbReference>
<evidence type="ECO:0000259" key="1">
    <source>
        <dbReference type="Pfam" id="PF13229"/>
    </source>
</evidence>
<keyword evidence="2" id="KW-0614">Plasmid</keyword>
<geneLocation type="plasmid" evidence="2 3">
    <name>pSCL4</name>
</geneLocation>
<sequence>MALYTFGGTPADVLTDAVGNVVPDGAVVVRRAGTGEPVTALYEVDGVTPIGTLRSDPAGSAAPGAVRLFKARDVSEIEYEYHGPSGGTPVRRYQQARETASAALSTARSALAGPDTRLPLTGGTVTGPTAFAAGAPVTFTGPVSAPGLTDLPGARVFLVTGAVGDGVADDRAAIQAALDAAHTAGGGQVLVPAGRIYGVTDFLTVYEKTTIWAYGATIRAIGNTGILRNFLADDSFAGYEGRGSIQVLGGLWDGNAAHAGVGTVTAMTNVISWMHAADITVRDATVRNTSSAHGIELNSIDGGRVLNCRIEGFKDNSAAGNRGFSEAIQIDLARAGSGSIGLNDNTPARNILIQGCYVGPSSRLGLFGRAFGSHTLVAGTYYDGIQAVDNKIDGTMHEGIYAFGWCRSVISGNIIDNPGHAGIEIAVPDPALGYTLTPYAIAVTGNIVDAPGSESAIRAVGHPTAKLSGVRVDSNTIRSSGGNGLQIEHCVSSGVTSNTVESTASTGIFVNYSDGASVDGNTIRNAGSNAINASGSVSVAITANHIDGTAGNHGIAIGPGADGTNGQDAVITGNKIRRAASAGIRLSANATGCLVTGNQIRRDGGTTANGISLAAGATGAVVMDNDLSGNGWNAATALLVSTAAPITGMGETTALPGTNVVDTDLTPGTALEAAMRPAGRYETTSRLRCGTSSAPTSGTLNLVPIWLPQGLLISNIAFTSGGTAASLPLNCWFTLHDASRVALARTADQTTAAWAAHTTKTLAVAQTSAGTAGSCTTTYAGLHYLGVMITATAPPALVGEGSTLLGATAPGLGATNTLQTTPPNVTGGAFTAAAFTGNAILAYAYVT</sequence>
<gene>
    <name evidence="2" type="ORF">SCLAV_p1463</name>
</gene>
<protein>
    <submittedName>
        <fullName evidence="2">Phage related protein</fullName>
    </submittedName>
</protein>
<accession>D5SM02</accession>
<dbReference type="Pfam" id="PF13229">
    <property type="entry name" value="Beta_helix"/>
    <property type="match status" value="1"/>
</dbReference>
<keyword evidence="3" id="KW-1185">Reference proteome</keyword>
<dbReference type="InterPro" id="IPR022444">
    <property type="entry name" value="Cofactor-bd_rpt"/>
</dbReference>
<organism evidence="2 3">
    <name type="scientific">Streptomyces clavuligerus</name>
    <dbReference type="NCBI Taxonomy" id="1901"/>
    <lineage>
        <taxon>Bacteria</taxon>
        <taxon>Bacillati</taxon>
        <taxon>Actinomycetota</taxon>
        <taxon>Actinomycetes</taxon>
        <taxon>Kitasatosporales</taxon>
        <taxon>Streptomycetaceae</taxon>
        <taxon>Streptomyces</taxon>
    </lineage>
</organism>
<dbReference type="InterPro" id="IPR039448">
    <property type="entry name" value="Beta_helix"/>
</dbReference>
<dbReference type="InterPro" id="IPR012334">
    <property type="entry name" value="Pectin_lyas_fold"/>
</dbReference>
<dbReference type="Gene3D" id="2.160.20.10">
    <property type="entry name" value="Single-stranded right-handed beta-helix, Pectin lyase-like"/>
    <property type="match status" value="1"/>
</dbReference>
<dbReference type="SUPFAM" id="SSF51126">
    <property type="entry name" value="Pectin lyase-like"/>
    <property type="match status" value="2"/>
</dbReference>
<dbReference type="OrthoDB" id="4215965at2"/>
<reference evidence="2 3" key="1">
    <citation type="journal article" date="2010" name="Genome Biol. Evol.">
        <title>The sequence of a 1.8-mb bacterial linear plasmid reveals a rich evolutionary reservoir of secondary metabolic pathways.</title>
        <authorList>
            <person name="Medema M.H."/>
            <person name="Trefzer A."/>
            <person name="Kovalchuk A."/>
            <person name="van den Berg M."/>
            <person name="Mueller U."/>
            <person name="Heijne W."/>
            <person name="Wu L."/>
            <person name="Alam M.T."/>
            <person name="Ronning C.M."/>
            <person name="Nierman W.C."/>
            <person name="Bovenberg R.A.L."/>
            <person name="Breitling R."/>
            <person name="Takano E."/>
        </authorList>
    </citation>
    <scope>NUCLEOTIDE SEQUENCE [LARGE SCALE GENOMIC DNA]</scope>
    <source>
        <strain evidence="3">ATCC 27064 / DSM 738 / JCM 4710 / NBRC 13307 / NCIMB 12785 / NRRL 3585 / VKM Ac-602</strain>
        <plasmid evidence="2">pSCL4</plasmid>
    </source>
</reference>
<dbReference type="EMBL" id="CM000914">
    <property type="protein sequence ID" value="EFG04945.2"/>
    <property type="molecule type" value="Genomic_DNA"/>
</dbReference>
<evidence type="ECO:0000313" key="2">
    <source>
        <dbReference type="EMBL" id="EFG04945.2"/>
    </source>
</evidence>
<dbReference type="GeneID" id="93734517"/>
<evidence type="ECO:0000313" key="3">
    <source>
        <dbReference type="Proteomes" id="UP000002357"/>
    </source>
</evidence>
<dbReference type="Proteomes" id="UP000002357">
    <property type="component" value="Plasmid pSCL4"/>
</dbReference>
<dbReference type="eggNOG" id="COG5434">
    <property type="taxonomic scope" value="Bacteria"/>
</dbReference>
<dbReference type="SMART" id="SM00710">
    <property type="entry name" value="PbH1"/>
    <property type="match status" value="11"/>
</dbReference>
<dbReference type="AlphaFoldDB" id="D5SM02"/>